<dbReference type="AlphaFoldDB" id="A0A812RB57"/>
<dbReference type="InterPro" id="IPR052055">
    <property type="entry name" value="Hepadnavirus_pol/RT"/>
</dbReference>
<protein>
    <submittedName>
        <fullName evidence="1">Xab2 protein</fullName>
    </submittedName>
</protein>
<reference evidence="1" key="1">
    <citation type="submission" date="2021-02" db="EMBL/GenBank/DDBJ databases">
        <authorList>
            <person name="Dougan E. K."/>
            <person name="Rhodes N."/>
            <person name="Thang M."/>
            <person name="Chan C."/>
        </authorList>
    </citation>
    <scope>NUCLEOTIDE SEQUENCE</scope>
</reference>
<sequence length="341" mass="36772">MSDGSELKGTLCPEMLARPPLLGKTLAASRHHAVLGFPTTNHDWHLYTALSLPFGASASVFSFNKIALALLHIMIHKFLAIGIDFYDDFTLFEFQPAASLLDKVLMRLLSILGWLFATEGKKFVPFSPSVISLGVSLGLKDIWTRVVAVGNKPGRLEKIAEMLKAVIASDHASKSQLASLHGLVNFAGGYTLGYQLKPTARMLALALSRASPGTTADLRSSCEVALTSIALVEAYAVAIMLFALRGMLTGRSILAFIDNAANETAIWYERVASSANPSDLPSRDAVAEACRRFGCEDKGDVAITAEMQRFLTSRLYVPELGAAIAEAVRAEADLWKDLTPA</sequence>
<proteinExistence type="predicted"/>
<gene>
    <name evidence="1" type="primary">Xab2</name>
    <name evidence="1" type="ORF">SPIL2461_LOCUS10523</name>
</gene>
<comment type="caution">
    <text evidence="1">The sequence shown here is derived from an EMBL/GenBank/DDBJ whole genome shotgun (WGS) entry which is preliminary data.</text>
</comment>
<evidence type="ECO:0000313" key="1">
    <source>
        <dbReference type="EMBL" id="CAE7430070.1"/>
    </source>
</evidence>
<dbReference type="EMBL" id="CAJNIZ010019713">
    <property type="protein sequence ID" value="CAE7430070.1"/>
    <property type="molecule type" value="Genomic_DNA"/>
</dbReference>
<name>A0A812RB57_SYMPI</name>
<keyword evidence="2" id="KW-1185">Reference proteome</keyword>
<organism evidence="1 2">
    <name type="scientific">Symbiodinium pilosum</name>
    <name type="common">Dinoflagellate</name>
    <dbReference type="NCBI Taxonomy" id="2952"/>
    <lineage>
        <taxon>Eukaryota</taxon>
        <taxon>Sar</taxon>
        <taxon>Alveolata</taxon>
        <taxon>Dinophyceae</taxon>
        <taxon>Suessiales</taxon>
        <taxon>Symbiodiniaceae</taxon>
        <taxon>Symbiodinium</taxon>
    </lineage>
</organism>
<evidence type="ECO:0000313" key="2">
    <source>
        <dbReference type="Proteomes" id="UP000649617"/>
    </source>
</evidence>
<dbReference type="PANTHER" id="PTHR33050:SF7">
    <property type="entry name" value="RIBONUCLEASE H"/>
    <property type="match status" value="1"/>
</dbReference>
<dbReference type="PANTHER" id="PTHR33050">
    <property type="entry name" value="REVERSE TRANSCRIPTASE DOMAIN-CONTAINING PROTEIN"/>
    <property type="match status" value="1"/>
</dbReference>
<accession>A0A812RB57</accession>
<dbReference type="Proteomes" id="UP000649617">
    <property type="component" value="Unassembled WGS sequence"/>
</dbReference>